<gene>
    <name evidence="2" type="ORF">BCR38DRAFT_423460</name>
</gene>
<dbReference type="RefSeq" id="XP_040718788.1">
    <property type="nucleotide sequence ID" value="XM_040859591.1"/>
</dbReference>
<protein>
    <recommendedName>
        <fullName evidence="4">Secreted protein</fullName>
    </recommendedName>
</protein>
<dbReference type="InParanoid" id="A0A1Y2EAA9"/>
<keyword evidence="3" id="KW-1185">Reference proteome</keyword>
<evidence type="ECO:0000313" key="3">
    <source>
        <dbReference type="Proteomes" id="UP000193689"/>
    </source>
</evidence>
<proteinExistence type="predicted"/>
<sequence>MTTQWRPLQSICLLRWAALWSVSSAWVIWARCMHGGSATRVGGKCYPSTNEDTAFELPVPPFWYVHTLPSYLHHHPIANDDLSAFGSSIALRLVDRPFWSPSKL</sequence>
<accession>A0A1Y2EAA9</accession>
<keyword evidence="1" id="KW-0732">Signal</keyword>
<evidence type="ECO:0008006" key="4">
    <source>
        <dbReference type="Google" id="ProtNLM"/>
    </source>
</evidence>
<feature type="signal peptide" evidence="1">
    <location>
        <begin position="1"/>
        <end position="25"/>
    </location>
</feature>
<organism evidence="2 3">
    <name type="scientific">Pseudomassariella vexata</name>
    <dbReference type="NCBI Taxonomy" id="1141098"/>
    <lineage>
        <taxon>Eukaryota</taxon>
        <taxon>Fungi</taxon>
        <taxon>Dikarya</taxon>
        <taxon>Ascomycota</taxon>
        <taxon>Pezizomycotina</taxon>
        <taxon>Sordariomycetes</taxon>
        <taxon>Xylariomycetidae</taxon>
        <taxon>Amphisphaeriales</taxon>
        <taxon>Pseudomassariaceae</taxon>
        <taxon>Pseudomassariella</taxon>
    </lineage>
</organism>
<comment type="caution">
    <text evidence="2">The sequence shown here is derived from an EMBL/GenBank/DDBJ whole genome shotgun (WGS) entry which is preliminary data.</text>
</comment>
<reference evidence="2 3" key="1">
    <citation type="submission" date="2016-07" db="EMBL/GenBank/DDBJ databases">
        <title>Pervasive Adenine N6-methylation of Active Genes in Fungi.</title>
        <authorList>
            <consortium name="DOE Joint Genome Institute"/>
            <person name="Mondo S.J."/>
            <person name="Dannebaum R.O."/>
            <person name="Kuo R.C."/>
            <person name="Labutti K."/>
            <person name="Haridas S."/>
            <person name="Kuo A."/>
            <person name="Salamov A."/>
            <person name="Ahrendt S.R."/>
            <person name="Lipzen A."/>
            <person name="Sullivan W."/>
            <person name="Andreopoulos W.B."/>
            <person name="Clum A."/>
            <person name="Lindquist E."/>
            <person name="Daum C."/>
            <person name="Ramamoorthy G.K."/>
            <person name="Gryganskyi A."/>
            <person name="Culley D."/>
            <person name="Magnuson J.K."/>
            <person name="James T.Y."/>
            <person name="O'Malley M.A."/>
            <person name="Stajich J.E."/>
            <person name="Spatafora J.W."/>
            <person name="Visel A."/>
            <person name="Grigoriev I.V."/>
        </authorList>
    </citation>
    <scope>NUCLEOTIDE SEQUENCE [LARGE SCALE GENOMIC DNA]</scope>
    <source>
        <strain evidence="2 3">CBS 129021</strain>
    </source>
</reference>
<dbReference type="AlphaFoldDB" id="A0A1Y2EAA9"/>
<evidence type="ECO:0000256" key="1">
    <source>
        <dbReference type="SAM" id="SignalP"/>
    </source>
</evidence>
<name>A0A1Y2EAA9_9PEZI</name>
<evidence type="ECO:0000313" key="2">
    <source>
        <dbReference type="EMBL" id="ORY68501.1"/>
    </source>
</evidence>
<dbReference type="Proteomes" id="UP000193689">
    <property type="component" value="Unassembled WGS sequence"/>
</dbReference>
<dbReference type="GeneID" id="63775803"/>
<feature type="chain" id="PRO_5013073339" description="Secreted protein" evidence="1">
    <location>
        <begin position="26"/>
        <end position="104"/>
    </location>
</feature>
<dbReference type="EMBL" id="MCFJ01000003">
    <property type="protein sequence ID" value="ORY68501.1"/>
    <property type="molecule type" value="Genomic_DNA"/>
</dbReference>